<organism evidence="1 2">
    <name type="scientific">Paraburkholderia dipogonis</name>
    <dbReference type="NCBI Taxonomy" id="1211383"/>
    <lineage>
        <taxon>Bacteria</taxon>
        <taxon>Pseudomonadati</taxon>
        <taxon>Pseudomonadota</taxon>
        <taxon>Betaproteobacteria</taxon>
        <taxon>Burkholderiales</taxon>
        <taxon>Burkholderiaceae</taxon>
        <taxon>Paraburkholderia</taxon>
    </lineage>
</organism>
<keyword evidence="2" id="KW-1185">Reference proteome</keyword>
<evidence type="ECO:0000313" key="2">
    <source>
        <dbReference type="Proteomes" id="UP001629230"/>
    </source>
</evidence>
<gene>
    <name evidence="1" type="ORF">PQR57_43415</name>
</gene>
<name>A0ABW9B5S4_9BURK</name>
<proteinExistence type="predicted"/>
<dbReference type="Proteomes" id="UP001629230">
    <property type="component" value="Unassembled WGS sequence"/>
</dbReference>
<reference evidence="1 2" key="1">
    <citation type="journal article" date="2024" name="Chem. Sci.">
        <title>Discovery of megapolipeptins by genome mining of a Burkholderiales bacteria collection.</title>
        <authorList>
            <person name="Paulo B.S."/>
            <person name="Recchia M.J.J."/>
            <person name="Lee S."/>
            <person name="Fergusson C.H."/>
            <person name="Romanowski S.B."/>
            <person name="Hernandez A."/>
            <person name="Krull N."/>
            <person name="Liu D.Y."/>
            <person name="Cavanagh H."/>
            <person name="Bos A."/>
            <person name="Gray C.A."/>
            <person name="Murphy B.T."/>
            <person name="Linington R.G."/>
            <person name="Eustaquio A.S."/>
        </authorList>
    </citation>
    <scope>NUCLEOTIDE SEQUENCE [LARGE SCALE GENOMIC DNA]</scope>
    <source>
        <strain evidence="1 2">RL17-350-BIC-A</strain>
    </source>
</reference>
<dbReference type="RefSeq" id="WP_408182524.1">
    <property type="nucleotide sequence ID" value="NZ_JAQQEZ010000068.1"/>
</dbReference>
<protein>
    <submittedName>
        <fullName evidence="1">Uncharacterized protein</fullName>
    </submittedName>
</protein>
<dbReference type="EMBL" id="JAQQEZ010000068">
    <property type="protein sequence ID" value="MFM0007769.1"/>
    <property type="molecule type" value="Genomic_DNA"/>
</dbReference>
<evidence type="ECO:0000313" key="1">
    <source>
        <dbReference type="EMBL" id="MFM0007769.1"/>
    </source>
</evidence>
<sequence>MLRDAVSYIGPELGDYLYRTSMEEKRSRTRRQPSCPTIGALLRYRTRIVRVIAEARGQRAMIESLDTAGRTFVSTVKWGSLRELRAQLF</sequence>
<comment type="caution">
    <text evidence="1">The sequence shown here is derived from an EMBL/GenBank/DDBJ whole genome shotgun (WGS) entry which is preliminary data.</text>
</comment>
<accession>A0ABW9B5S4</accession>